<dbReference type="InterPro" id="IPR013320">
    <property type="entry name" value="ConA-like_dom_sf"/>
</dbReference>
<evidence type="ECO:0000256" key="1">
    <source>
        <dbReference type="ARBA" id="ARBA00009902"/>
    </source>
</evidence>
<dbReference type="Proteomes" id="UP000698335">
    <property type="component" value="Unassembled WGS sequence"/>
</dbReference>
<dbReference type="CDD" id="cd18623">
    <property type="entry name" value="GH32_ScrB-like"/>
    <property type="match status" value="1"/>
</dbReference>
<name>A0A930YMR5_9ACTN</name>
<dbReference type="InterPro" id="IPR051214">
    <property type="entry name" value="GH32_Enzymes"/>
</dbReference>
<dbReference type="EMBL" id="JABZGW010000013">
    <property type="protein sequence ID" value="MBF4807228.1"/>
    <property type="molecule type" value="Genomic_DNA"/>
</dbReference>
<dbReference type="SUPFAM" id="SSF49899">
    <property type="entry name" value="Concanavalin A-like lectins/glucanases"/>
    <property type="match status" value="1"/>
</dbReference>
<dbReference type="GO" id="GO:0005975">
    <property type="term" value="P:carbohydrate metabolic process"/>
    <property type="evidence" value="ECO:0007669"/>
    <property type="project" value="InterPro"/>
</dbReference>
<feature type="domain" description="Glycosyl hydrolase family 32 C-terminal" evidence="7">
    <location>
        <begin position="438"/>
        <end position="486"/>
    </location>
</feature>
<evidence type="ECO:0000256" key="3">
    <source>
        <dbReference type="ARBA" id="ARBA00022801"/>
    </source>
</evidence>
<evidence type="ECO:0000259" key="7">
    <source>
        <dbReference type="Pfam" id="PF08244"/>
    </source>
</evidence>
<keyword evidence="3 5" id="KW-0378">Hydrolase</keyword>
<evidence type="ECO:0000256" key="2">
    <source>
        <dbReference type="ARBA" id="ARBA00012758"/>
    </source>
</evidence>
<feature type="domain" description="Glycosyl hydrolase family 32 N-terminal" evidence="6">
    <location>
        <begin position="18"/>
        <end position="343"/>
    </location>
</feature>
<comment type="caution">
    <text evidence="8">The sequence shown here is derived from an EMBL/GenBank/DDBJ whole genome shotgun (WGS) entry which is preliminary data.</text>
</comment>
<dbReference type="InterPro" id="IPR013189">
    <property type="entry name" value="Glyco_hydro_32_C"/>
</dbReference>
<organism evidence="8 9">
    <name type="scientific">Lancefieldella rimae</name>
    <dbReference type="NCBI Taxonomy" id="1383"/>
    <lineage>
        <taxon>Bacteria</taxon>
        <taxon>Bacillati</taxon>
        <taxon>Actinomycetota</taxon>
        <taxon>Coriobacteriia</taxon>
        <taxon>Coriobacteriales</taxon>
        <taxon>Atopobiaceae</taxon>
        <taxon>Lancefieldella</taxon>
    </lineage>
</organism>
<gene>
    <name evidence="8" type="ORF">HXK26_00820</name>
</gene>
<sequence length="505" mass="56540">MAMLINLDAKHNWRLKYHLQAPNGNITDPNGLCYFKGLYHVFHQYVPRWPKRGHGWGHWTSPDLITWTFHGGAIMPDCELDANGSYSGSALIKDGKMWCYYTGNFLEEGDHDYDYSGRRANETLTVTEDGLNFGPKELVLGNAGYPAYCSNHVRDPKVWEQDGALHMLLGARTMDDHGCVLLYRSDDGHAWTMEGSCTSLSKEAFGYMWECPNLVQLDGREFLFVCPQGKSKEDLRFQNIHNSGYFALEGKLIDLMAGDKSLMDAKSPYRCIDERTFIELDYGFDFYAPQVFTDEKGRSLLIGWVGVPDIEFQYDVPTREWAHTVTMPRVLSLNEAGRVCQWPVEEMDALHGKAVSFTTEAAHGASGFVGSSSYDMFTMDGACGASFAGGTCDVRIENIQGEGRLLLNADLEFVVHGDTAELVFLGPAGRFRTLRRLPLSALSAGKIEDIRLMVDTSVVELFVNGGEVTLTTRWFPMDIDTLHVTSTFSAHHGGYEMGGYQFKNC</sequence>
<protein>
    <recommendedName>
        <fullName evidence="2">beta-fructofuranosidase</fullName>
        <ecNumber evidence="2">3.2.1.26</ecNumber>
    </recommendedName>
</protein>
<dbReference type="EC" id="3.2.1.26" evidence="2"/>
<evidence type="ECO:0000256" key="4">
    <source>
        <dbReference type="ARBA" id="ARBA00023295"/>
    </source>
</evidence>
<dbReference type="InterPro" id="IPR001362">
    <property type="entry name" value="Glyco_hydro_32"/>
</dbReference>
<comment type="similarity">
    <text evidence="1 5">Belongs to the glycosyl hydrolase 32 family.</text>
</comment>
<dbReference type="Pfam" id="PF08244">
    <property type="entry name" value="Glyco_hydro_32C"/>
    <property type="match status" value="1"/>
</dbReference>
<accession>A0A930YMR5</accession>
<evidence type="ECO:0000259" key="6">
    <source>
        <dbReference type="Pfam" id="PF00251"/>
    </source>
</evidence>
<dbReference type="SUPFAM" id="SSF75005">
    <property type="entry name" value="Arabinanase/levansucrase/invertase"/>
    <property type="match status" value="1"/>
</dbReference>
<dbReference type="InterPro" id="IPR013148">
    <property type="entry name" value="Glyco_hydro_32_N"/>
</dbReference>
<dbReference type="SMART" id="SM00640">
    <property type="entry name" value="Glyco_32"/>
    <property type="match status" value="1"/>
</dbReference>
<reference evidence="8" key="1">
    <citation type="submission" date="2020-04" db="EMBL/GenBank/DDBJ databases">
        <title>Deep metagenomics examines the oral microbiome during advanced dental caries in children, revealing novel taxa and co-occurrences with host molecules.</title>
        <authorList>
            <person name="Baker J.L."/>
            <person name="Morton J.T."/>
            <person name="Dinis M."/>
            <person name="Alvarez R."/>
            <person name="Tran N.C."/>
            <person name="Knight R."/>
            <person name="Edlund A."/>
        </authorList>
    </citation>
    <scope>NUCLEOTIDE SEQUENCE</scope>
    <source>
        <strain evidence="8">JCVI_38_bin.5</strain>
    </source>
</reference>
<proteinExistence type="inferred from homology"/>
<dbReference type="Pfam" id="PF00251">
    <property type="entry name" value="Glyco_hydro_32N"/>
    <property type="match status" value="1"/>
</dbReference>
<dbReference type="Gene3D" id="2.115.10.20">
    <property type="entry name" value="Glycosyl hydrolase domain, family 43"/>
    <property type="match status" value="1"/>
</dbReference>
<evidence type="ECO:0000313" key="8">
    <source>
        <dbReference type="EMBL" id="MBF4807228.1"/>
    </source>
</evidence>
<dbReference type="Gene3D" id="2.60.120.560">
    <property type="entry name" value="Exo-inulinase, domain 1"/>
    <property type="match status" value="1"/>
</dbReference>
<keyword evidence="4 5" id="KW-0326">Glycosidase</keyword>
<dbReference type="AlphaFoldDB" id="A0A930YMR5"/>
<evidence type="ECO:0000313" key="9">
    <source>
        <dbReference type="Proteomes" id="UP000698335"/>
    </source>
</evidence>
<dbReference type="GO" id="GO:0004564">
    <property type="term" value="F:beta-fructofuranosidase activity"/>
    <property type="evidence" value="ECO:0007669"/>
    <property type="project" value="UniProtKB-EC"/>
</dbReference>
<dbReference type="PANTHER" id="PTHR43101:SF1">
    <property type="entry name" value="BETA-FRUCTOSIDASE"/>
    <property type="match status" value="1"/>
</dbReference>
<dbReference type="InterPro" id="IPR023296">
    <property type="entry name" value="Glyco_hydro_beta-prop_sf"/>
</dbReference>
<dbReference type="PANTHER" id="PTHR43101">
    <property type="entry name" value="BETA-FRUCTOSIDASE"/>
    <property type="match status" value="1"/>
</dbReference>
<evidence type="ECO:0000256" key="5">
    <source>
        <dbReference type="RuleBase" id="RU362110"/>
    </source>
</evidence>